<protein>
    <recommendedName>
        <fullName evidence="3">Lipoprotein</fullName>
    </recommendedName>
</protein>
<dbReference type="Proteomes" id="UP000190395">
    <property type="component" value="Unassembled WGS sequence"/>
</dbReference>
<sequence>MKKFINLSILFIFLILAVSCKKENFSKKDFAGYWENFSILKSDLLREPENPKTLFASVYTESKMVFSFTENGTYKKQIQNKITKLDLDKAKAPENFSTEKLKSFAQKNQTDGGDFSIKKSFLILEPYYQIQNDEIQDFEKIIPIKLSFEFSQDKKELTLTFADNQKIILKKIESNNLN</sequence>
<reference evidence="1 2" key="1">
    <citation type="submission" date="2017-02" db="EMBL/GenBank/DDBJ databases">
        <authorList>
            <person name="Peterson S.W."/>
        </authorList>
    </citation>
    <scope>NUCLEOTIDE SEQUENCE [LARGE SCALE GENOMIC DNA]</scope>
    <source>
        <strain evidence="1 2">ATCC BAA-909</strain>
    </source>
</reference>
<evidence type="ECO:0008006" key="3">
    <source>
        <dbReference type="Google" id="ProtNLM"/>
    </source>
</evidence>
<keyword evidence="2" id="KW-1185">Reference proteome</keyword>
<evidence type="ECO:0000313" key="1">
    <source>
        <dbReference type="EMBL" id="SJZ98828.1"/>
    </source>
</evidence>
<dbReference type="AlphaFoldDB" id="A0A1T4Q6I1"/>
<organism evidence="1 2">
    <name type="scientific">Treponema berlinense</name>
    <dbReference type="NCBI Taxonomy" id="225004"/>
    <lineage>
        <taxon>Bacteria</taxon>
        <taxon>Pseudomonadati</taxon>
        <taxon>Spirochaetota</taxon>
        <taxon>Spirochaetia</taxon>
        <taxon>Spirochaetales</taxon>
        <taxon>Treponemataceae</taxon>
        <taxon>Treponema</taxon>
    </lineage>
</organism>
<gene>
    <name evidence="1" type="ORF">SAMN02745152_01837</name>
</gene>
<evidence type="ECO:0000313" key="2">
    <source>
        <dbReference type="Proteomes" id="UP000190395"/>
    </source>
</evidence>
<dbReference type="GeneID" id="303368064"/>
<name>A0A1T4Q6I1_9SPIR</name>
<proteinExistence type="predicted"/>
<dbReference type="EMBL" id="FUXC01000012">
    <property type="protein sequence ID" value="SJZ98828.1"/>
    <property type="molecule type" value="Genomic_DNA"/>
</dbReference>
<dbReference type="RefSeq" id="WP_078931573.1">
    <property type="nucleotide sequence ID" value="NZ_FUXC01000012.1"/>
</dbReference>
<dbReference type="PROSITE" id="PS51257">
    <property type="entry name" value="PROKAR_LIPOPROTEIN"/>
    <property type="match status" value="1"/>
</dbReference>
<accession>A0A1T4Q6I1</accession>